<dbReference type="Pfam" id="PF00437">
    <property type="entry name" value="T2SSE"/>
    <property type="match status" value="1"/>
</dbReference>
<dbReference type="NCBIfam" id="NF041000">
    <property type="entry name" value="ATPase_ComGA"/>
    <property type="match status" value="1"/>
</dbReference>
<name>A0A846ZAU5_9LACO</name>
<dbReference type="InterPro" id="IPR001482">
    <property type="entry name" value="T2SS/T4SS_dom"/>
</dbReference>
<evidence type="ECO:0000259" key="4">
    <source>
        <dbReference type="Pfam" id="PF00437"/>
    </source>
</evidence>
<evidence type="ECO:0000313" key="5">
    <source>
        <dbReference type="EMBL" id="NKZ18897.1"/>
    </source>
</evidence>
<dbReference type="Gene3D" id="3.40.50.300">
    <property type="entry name" value="P-loop containing nucleotide triphosphate hydrolases"/>
    <property type="match status" value="1"/>
</dbReference>
<dbReference type="RefSeq" id="WP_168677376.1">
    <property type="nucleotide sequence ID" value="NZ_BPKV01000008.1"/>
</dbReference>
<dbReference type="GO" id="GO:0005524">
    <property type="term" value="F:ATP binding"/>
    <property type="evidence" value="ECO:0007669"/>
    <property type="project" value="UniProtKB-KW"/>
</dbReference>
<comment type="caution">
    <text evidence="5">The sequence shown here is derived from an EMBL/GenBank/DDBJ whole genome shotgun (WGS) entry which is preliminary data.</text>
</comment>
<dbReference type="Proteomes" id="UP000590460">
    <property type="component" value="Unassembled WGS sequence"/>
</dbReference>
<dbReference type="Gene3D" id="3.30.450.90">
    <property type="match status" value="1"/>
</dbReference>
<accession>A0A846ZAU5</accession>
<dbReference type="PANTHER" id="PTHR30258">
    <property type="entry name" value="TYPE II SECRETION SYSTEM PROTEIN GSPE-RELATED"/>
    <property type="match status" value="1"/>
</dbReference>
<dbReference type="InterPro" id="IPR047667">
    <property type="entry name" value="ATPase_ComGA"/>
</dbReference>
<dbReference type="PANTHER" id="PTHR30258:SF2">
    <property type="entry name" value="COMG OPERON PROTEIN 1"/>
    <property type="match status" value="1"/>
</dbReference>
<dbReference type="InterPro" id="IPR027417">
    <property type="entry name" value="P-loop_NTPase"/>
</dbReference>
<organism evidence="5 6">
    <name type="scientific">Leuconostoc holzapfelii</name>
    <dbReference type="NCBI Taxonomy" id="434464"/>
    <lineage>
        <taxon>Bacteria</taxon>
        <taxon>Bacillati</taxon>
        <taxon>Bacillota</taxon>
        <taxon>Bacilli</taxon>
        <taxon>Lactobacillales</taxon>
        <taxon>Lactobacillaceae</taxon>
        <taxon>Leuconostoc</taxon>
    </lineage>
</organism>
<keyword evidence="2" id="KW-0547">Nucleotide-binding</keyword>
<sequence length="318" mass="35606">MNTILEDAIGCHANDIYVLPHTDTHYVVKFHIDGRSSRYLTLTNAAAQQMISAVKYRAKMNISERRRPQLGRFVHQDTWIRVSTVGDFLNRETLVLRLIYQASGDQNWLDPSQFDQLYHEMPSAGLFLMSGPTGSGKTTTLYQLLTQLAEHKLVLTIEDPVEIHQPQFVQLQVNDEAGIHYDELIKVALRHRPEILLVGEIRDKLTAEAAIKAALSGHLVLSTIHAMSARDVVLRLLDLGVDSAQLAVALTGVAYQRLVMTTAATQAAIVDHLSADVIGRILHGEQWPKFSQEWQEVLAHALATKQIANDVYQTFTDL</sequence>
<feature type="domain" description="Bacterial type II secretion system protein E" evidence="4">
    <location>
        <begin position="2"/>
        <end position="263"/>
    </location>
</feature>
<reference evidence="5 6" key="1">
    <citation type="submission" date="2020-04" db="EMBL/GenBank/DDBJ databases">
        <title>MicrobeNet Type strains.</title>
        <authorList>
            <person name="Nicholson A.C."/>
        </authorList>
    </citation>
    <scope>NUCLEOTIDE SEQUENCE [LARGE SCALE GENOMIC DNA]</scope>
    <source>
        <strain evidence="5 6">CCUG 54536</strain>
    </source>
</reference>
<evidence type="ECO:0000256" key="2">
    <source>
        <dbReference type="ARBA" id="ARBA00022741"/>
    </source>
</evidence>
<comment type="similarity">
    <text evidence="1">Belongs to the GSP E family.</text>
</comment>
<evidence type="ECO:0000256" key="3">
    <source>
        <dbReference type="ARBA" id="ARBA00022840"/>
    </source>
</evidence>
<evidence type="ECO:0000313" key="6">
    <source>
        <dbReference type="Proteomes" id="UP000590460"/>
    </source>
</evidence>
<dbReference type="GO" id="GO:0016887">
    <property type="term" value="F:ATP hydrolysis activity"/>
    <property type="evidence" value="ECO:0007669"/>
    <property type="project" value="TreeGrafter"/>
</dbReference>
<keyword evidence="3" id="KW-0067">ATP-binding</keyword>
<dbReference type="CDD" id="cd01129">
    <property type="entry name" value="PulE-GspE-like"/>
    <property type="match status" value="1"/>
</dbReference>
<proteinExistence type="inferred from homology"/>
<dbReference type="GO" id="GO:0005886">
    <property type="term" value="C:plasma membrane"/>
    <property type="evidence" value="ECO:0007669"/>
    <property type="project" value="TreeGrafter"/>
</dbReference>
<dbReference type="AlphaFoldDB" id="A0A846ZAU5"/>
<protein>
    <submittedName>
        <fullName evidence="5">Flp pilus assembly complex ATPase component TadA</fullName>
    </submittedName>
</protein>
<dbReference type="SUPFAM" id="SSF52540">
    <property type="entry name" value="P-loop containing nucleoside triphosphate hydrolases"/>
    <property type="match status" value="1"/>
</dbReference>
<evidence type="ECO:0000256" key="1">
    <source>
        <dbReference type="ARBA" id="ARBA00006611"/>
    </source>
</evidence>
<gene>
    <name evidence="5" type="primary">tadA</name>
    <name evidence="5" type="ORF">HF966_06890</name>
</gene>
<dbReference type="EMBL" id="JAAXPO010000007">
    <property type="protein sequence ID" value="NKZ18897.1"/>
    <property type="molecule type" value="Genomic_DNA"/>
</dbReference>